<evidence type="ECO:0000256" key="4">
    <source>
        <dbReference type="ARBA" id="ARBA00022496"/>
    </source>
</evidence>
<dbReference type="InterPro" id="IPR003439">
    <property type="entry name" value="ABC_transporter-like_ATP-bd"/>
</dbReference>
<evidence type="ECO:0000313" key="11">
    <source>
        <dbReference type="EMBL" id="MPW24944.1"/>
    </source>
</evidence>
<keyword evidence="12" id="KW-1185">Reference proteome</keyword>
<organism evidence="11 12">
    <name type="scientific">Alkalibaculum sporogenes</name>
    <dbReference type="NCBI Taxonomy" id="2655001"/>
    <lineage>
        <taxon>Bacteria</taxon>
        <taxon>Bacillati</taxon>
        <taxon>Bacillota</taxon>
        <taxon>Clostridia</taxon>
        <taxon>Eubacteriales</taxon>
        <taxon>Eubacteriaceae</taxon>
        <taxon>Alkalibaculum</taxon>
    </lineage>
</organism>
<keyword evidence="7" id="KW-0408">Iron</keyword>
<dbReference type="GO" id="GO:0005886">
    <property type="term" value="C:plasma membrane"/>
    <property type="evidence" value="ECO:0007669"/>
    <property type="project" value="UniProtKB-SubCell"/>
</dbReference>
<gene>
    <name evidence="11" type="ORF">GC105_03970</name>
</gene>
<feature type="domain" description="ABC transporter" evidence="10">
    <location>
        <begin position="7"/>
        <end position="243"/>
    </location>
</feature>
<accession>A0A6A7K6E3</accession>
<dbReference type="FunFam" id="3.40.50.300:FF:000134">
    <property type="entry name" value="Iron-enterobactin ABC transporter ATP-binding protein"/>
    <property type="match status" value="1"/>
</dbReference>
<dbReference type="RefSeq" id="WP_152801953.1">
    <property type="nucleotide sequence ID" value="NZ_WHNX01000005.1"/>
</dbReference>
<dbReference type="InterPro" id="IPR027417">
    <property type="entry name" value="P-loop_NTPase"/>
</dbReference>
<evidence type="ECO:0000256" key="7">
    <source>
        <dbReference type="ARBA" id="ARBA00023004"/>
    </source>
</evidence>
<dbReference type="PANTHER" id="PTHR42771:SF4">
    <property type="entry name" value="IRON(3+)-HYDROXAMATE IMPORT ATP-BINDING PROTEIN FHUC"/>
    <property type="match status" value="1"/>
</dbReference>
<comment type="subcellular location">
    <subcellularLocation>
        <location evidence="1">Cell membrane</location>
        <topology evidence="1">Peripheral membrane protein</topology>
    </subcellularLocation>
</comment>
<proteinExistence type="predicted"/>
<dbReference type="Gene3D" id="3.40.50.300">
    <property type="entry name" value="P-loop containing nucleotide triphosphate hydrolases"/>
    <property type="match status" value="1"/>
</dbReference>
<keyword evidence="4" id="KW-0410">Iron transport</keyword>
<dbReference type="SMART" id="SM00382">
    <property type="entry name" value="AAA"/>
    <property type="match status" value="1"/>
</dbReference>
<keyword evidence="8" id="KW-0406">Ion transport</keyword>
<evidence type="ECO:0000256" key="9">
    <source>
        <dbReference type="ARBA" id="ARBA00023136"/>
    </source>
</evidence>
<dbReference type="SUPFAM" id="SSF52540">
    <property type="entry name" value="P-loop containing nucleoside triphosphate hydrolases"/>
    <property type="match status" value="1"/>
</dbReference>
<dbReference type="CDD" id="cd03214">
    <property type="entry name" value="ABC_Iron-Siderophores_B12_Hemin"/>
    <property type="match status" value="1"/>
</dbReference>
<name>A0A6A7K6E3_9FIRM</name>
<dbReference type="InterPro" id="IPR051535">
    <property type="entry name" value="Siderophore_ABC-ATPase"/>
</dbReference>
<evidence type="ECO:0000256" key="3">
    <source>
        <dbReference type="ARBA" id="ARBA00022475"/>
    </source>
</evidence>
<dbReference type="GO" id="GO:0016887">
    <property type="term" value="F:ATP hydrolysis activity"/>
    <property type="evidence" value="ECO:0007669"/>
    <property type="project" value="InterPro"/>
</dbReference>
<dbReference type="EMBL" id="WHNX01000005">
    <property type="protein sequence ID" value="MPW24944.1"/>
    <property type="molecule type" value="Genomic_DNA"/>
</dbReference>
<reference evidence="11 12" key="1">
    <citation type="submission" date="2019-10" db="EMBL/GenBank/DDBJ databases">
        <title>Alkalibaculum tamaniensis sp.nov., a new alkaliphilic acetogen, isolated on methoxylated aromatics from a mud volcano.</title>
        <authorList>
            <person name="Khomyakova M.A."/>
            <person name="Merkel A.Y."/>
            <person name="Bonch-Osmolovskaya E.A."/>
            <person name="Slobodkin A.I."/>
        </authorList>
    </citation>
    <scope>NUCLEOTIDE SEQUENCE [LARGE SCALE GENOMIC DNA]</scope>
    <source>
        <strain evidence="11 12">M08DMB</strain>
    </source>
</reference>
<dbReference type="GO" id="GO:0005524">
    <property type="term" value="F:ATP binding"/>
    <property type="evidence" value="ECO:0007669"/>
    <property type="project" value="UniProtKB-KW"/>
</dbReference>
<evidence type="ECO:0000256" key="2">
    <source>
        <dbReference type="ARBA" id="ARBA00022448"/>
    </source>
</evidence>
<dbReference type="AlphaFoldDB" id="A0A6A7K6E3"/>
<dbReference type="PROSITE" id="PS50893">
    <property type="entry name" value="ABC_TRANSPORTER_2"/>
    <property type="match status" value="1"/>
</dbReference>
<evidence type="ECO:0000313" key="12">
    <source>
        <dbReference type="Proteomes" id="UP000440004"/>
    </source>
</evidence>
<dbReference type="Proteomes" id="UP000440004">
    <property type="component" value="Unassembled WGS sequence"/>
</dbReference>
<dbReference type="PROSITE" id="PS00211">
    <property type="entry name" value="ABC_TRANSPORTER_1"/>
    <property type="match status" value="1"/>
</dbReference>
<dbReference type="InterPro" id="IPR017871">
    <property type="entry name" value="ABC_transporter-like_CS"/>
</dbReference>
<evidence type="ECO:0000256" key="6">
    <source>
        <dbReference type="ARBA" id="ARBA00022840"/>
    </source>
</evidence>
<comment type="caution">
    <text evidence="11">The sequence shown here is derived from an EMBL/GenBank/DDBJ whole genome shotgun (WGS) entry which is preliminary data.</text>
</comment>
<evidence type="ECO:0000256" key="5">
    <source>
        <dbReference type="ARBA" id="ARBA00022741"/>
    </source>
</evidence>
<keyword evidence="9" id="KW-0472">Membrane</keyword>
<evidence type="ECO:0000259" key="10">
    <source>
        <dbReference type="PROSITE" id="PS50893"/>
    </source>
</evidence>
<keyword evidence="5" id="KW-0547">Nucleotide-binding</keyword>
<keyword evidence="2" id="KW-0813">Transport</keyword>
<evidence type="ECO:0000256" key="1">
    <source>
        <dbReference type="ARBA" id="ARBA00004202"/>
    </source>
</evidence>
<dbReference type="PANTHER" id="PTHR42771">
    <property type="entry name" value="IRON(3+)-HYDROXAMATE IMPORT ATP-BINDING PROTEIN FHUC"/>
    <property type="match status" value="1"/>
</dbReference>
<dbReference type="Pfam" id="PF00005">
    <property type="entry name" value="ABC_tran"/>
    <property type="match status" value="1"/>
</dbReference>
<protein>
    <submittedName>
        <fullName evidence="11">ATP-binding cassette domain-containing protein</fullName>
    </submittedName>
</protein>
<dbReference type="GO" id="GO:0006826">
    <property type="term" value="P:iron ion transport"/>
    <property type="evidence" value="ECO:0007669"/>
    <property type="project" value="UniProtKB-KW"/>
</dbReference>
<sequence>MGKEFILDIEDVNVSYKDKNVIEEINLQIPKGKIVAVVGPNGCGKTTLIRTISRSIKPNKGKILLNGENIFKMKIKYLARKMAVLSQNNTNSNDVTVKNLVQYGRFSHKSWWKGSEIEDSKIINWAIKMTKLDALSHRKINTLSGGERQRAWIAMALAQKPEILLLDEPTTYLDIAHQLEILELISKLNKEEGITILMVLHDINHAVRFSDELIVLKDRRVVRQGDPWMIIESEVLQEVFHVEAEIIMDRENHRPIFYATKVQNEHKGDEK</sequence>
<evidence type="ECO:0000256" key="8">
    <source>
        <dbReference type="ARBA" id="ARBA00023065"/>
    </source>
</evidence>
<keyword evidence="6 11" id="KW-0067">ATP-binding</keyword>
<dbReference type="InterPro" id="IPR003593">
    <property type="entry name" value="AAA+_ATPase"/>
</dbReference>
<keyword evidence="3" id="KW-1003">Cell membrane</keyword>